<feature type="region of interest" description="Disordered" evidence="1">
    <location>
        <begin position="177"/>
        <end position="206"/>
    </location>
</feature>
<gene>
    <name evidence="2" type="ORF">HaLaN_13271</name>
</gene>
<reference evidence="2 3" key="1">
    <citation type="submission" date="2020-02" db="EMBL/GenBank/DDBJ databases">
        <title>Draft genome sequence of Haematococcus lacustris strain NIES-144.</title>
        <authorList>
            <person name="Morimoto D."/>
            <person name="Nakagawa S."/>
            <person name="Yoshida T."/>
            <person name="Sawayama S."/>
        </authorList>
    </citation>
    <scope>NUCLEOTIDE SEQUENCE [LARGE SCALE GENOMIC DNA]</scope>
    <source>
        <strain evidence="2 3">NIES-144</strain>
    </source>
</reference>
<feature type="region of interest" description="Disordered" evidence="1">
    <location>
        <begin position="78"/>
        <end position="102"/>
    </location>
</feature>
<keyword evidence="3" id="KW-1185">Reference proteome</keyword>
<dbReference type="AlphaFoldDB" id="A0A699Z5F5"/>
<protein>
    <submittedName>
        <fullName evidence="2">Uncharacterized protein</fullName>
    </submittedName>
</protein>
<dbReference type="Proteomes" id="UP000485058">
    <property type="component" value="Unassembled WGS sequence"/>
</dbReference>
<evidence type="ECO:0000313" key="2">
    <source>
        <dbReference type="EMBL" id="GFH16780.1"/>
    </source>
</evidence>
<feature type="region of interest" description="Disordered" evidence="1">
    <location>
        <begin position="24"/>
        <end position="59"/>
    </location>
</feature>
<feature type="compositionally biased region" description="Basic and acidic residues" evidence="1">
    <location>
        <begin position="79"/>
        <end position="89"/>
    </location>
</feature>
<sequence length="269" mass="27856">MLVARVTVSRVEGVAKCRLVQNAMKGKKRKGASWRARAAAPGSSHPSRPLAGGHPTACGRHPGHLGCSVGGVPASQVGKAEDEAVRGKGEGPGALLQGVGGGGSRGVPTAVGNTQGTGGVLGNAAIGTRGGWGAKAVLQACCKVVERPISGRPTDRVKGKVVTVDELRTCRVSSAMNNPQPCEEELDRSKPTRPEGWKPEAGGNTEEWLLPRARSTRQWASRSCETEQCLSCCLHQSMCFVPTPITPPSLGGGGRKSGSGAGCLRYRSY</sequence>
<evidence type="ECO:0000313" key="3">
    <source>
        <dbReference type="Proteomes" id="UP000485058"/>
    </source>
</evidence>
<accession>A0A699Z5F5</accession>
<feature type="compositionally biased region" description="Basic and acidic residues" evidence="1">
    <location>
        <begin position="187"/>
        <end position="198"/>
    </location>
</feature>
<name>A0A699Z5F5_HAELA</name>
<organism evidence="2 3">
    <name type="scientific">Haematococcus lacustris</name>
    <name type="common">Green alga</name>
    <name type="synonym">Haematococcus pluvialis</name>
    <dbReference type="NCBI Taxonomy" id="44745"/>
    <lineage>
        <taxon>Eukaryota</taxon>
        <taxon>Viridiplantae</taxon>
        <taxon>Chlorophyta</taxon>
        <taxon>core chlorophytes</taxon>
        <taxon>Chlorophyceae</taxon>
        <taxon>CS clade</taxon>
        <taxon>Chlamydomonadales</taxon>
        <taxon>Haematococcaceae</taxon>
        <taxon>Haematococcus</taxon>
    </lineage>
</organism>
<proteinExistence type="predicted"/>
<dbReference type="EMBL" id="BLLF01001050">
    <property type="protein sequence ID" value="GFH16780.1"/>
    <property type="molecule type" value="Genomic_DNA"/>
</dbReference>
<comment type="caution">
    <text evidence="2">The sequence shown here is derived from an EMBL/GenBank/DDBJ whole genome shotgun (WGS) entry which is preliminary data.</text>
</comment>
<evidence type="ECO:0000256" key="1">
    <source>
        <dbReference type="SAM" id="MobiDB-lite"/>
    </source>
</evidence>